<feature type="domain" description="Rhodanese" evidence="7">
    <location>
        <begin position="334"/>
        <end position="349"/>
    </location>
</feature>
<dbReference type="SUPFAM" id="SSF51445">
    <property type="entry name" value="(Trans)glycosidases"/>
    <property type="match status" value="1"/>
</dbReference>
<dbReference type="PROSITE" id="PS51764">
    <property type="entry name" value="GH26"/>
    <property type="match status" value="1"/>
</dbReference>
<dbReference type="NCBIfam" id="TIGR01167">
    <property type="entry name" value="LPXTG_anchor"/>
    <property type="match status" value="1"/>
</dbReference>
<evidence type="ECO:0000259" key="9">
    <source>
        <dbReference type="PROSITE" id="PS51764"/>
    </source>
</evidence>
<protein>
    <submittedName>
        <fullName evidence="10">Mannan endo-1,4-beta-mannosidase</fullName>
        <ecNumber evidence="10">3.2.1.78</ecNumber>
    </submittedName>
</protein>
<dbReference type="InterPro" id="IPR000805">
    <property type="entry name" value="Glyco_hydro_26"/>
</dbReference>
<dbReference type="PANTHER" id="PTHR40079">
    <property type="entry name" value="MANNAN ENDO-1,4-BETA-MANNOSIDASE E-RELATED"/>
    <property type="match status" value="1"/>
</dbReference>
<dbReference type="InterPro" id="IPR008979">
    <property type="entry name" value="Galactose-bd-like_sf"/>
</dbReference>
<comment type="similarity">
    <text evidence="1 4">Belongs to the glycosyl hydrolase 26 family.</text>
</comment>
<accession>A0ABT9ZGK1</accession>
<evidence type="ECO:0000259" key="8">
    <source>
        <dbReference type="PROSITE" id="PS51175"/>
    </source>
</evidence>
<evidence type="ECO:0000256" key="5">
    <source>
        <dbReference type="SAM" id="MobiDB-lite"/>
    </source>
</evidence>
<keyword evidence="11" id="KW-1185">Reference proteome</keyword>
<dbReference type="GO" id="GO:0016985">
    <property type="term" value="F:mannan endo-1,4-beta-mannosidase activity"/>
    <property type="evidence" value="ECO:0007669"/>
    <property type="project" value="UniProtKB-EC"/>
</dbReference>
<feature type="active site" description="Proton donor" evidence="4">
    <location>
        <position position="332"/>
    </location>
</feature>
<dbReference type="InterPro" id="IPR022790">
    <property type="entry name" value="GH26_dom"/>
</dbReference>
<dbReference type="Pfam" id="PF16990">
    <property type="entry name" value="CBM_35"/>
    <property type="match status" value="1"/>
</dbReference>
<evidence type="ECO:0000256" key="1">
    <source>
        <dbReference type="ARBA" id="ARBA00007754"/>
    </source>
</evidence>
<evidence type="ECO:0000256" key="6">
    <source>
        <dbReference type="SAM" id="Phobius"/>
    </source>
</evidence>
<dbReference type="CDD" id="cd04086">
    <property type="entry name" value="CBM35_mannanase-like"/>
    <property type="match status" value="1"/>
</dbReference>
<feature type="domain" description="GH26" evidence="9">
    <location>
        <begin position="176"/>
        <end position="473"/>
    </location>
</feature>
<keyword evidence="6" id="KW-0812">Transmembrane</keyword>
<evidence type="ECO:0000256" key="3">
    <source>
        <dbReference type="ARBA" id="ARBA00023295"/>
    </source>
</evidence>
<dbReference type="RefSeq" id="WP_307342329.1">
    <property type="nucleotide sequence ID" value="NZ_JAUSUD010000012.1"/>
</dbReference>
<name>A0ABT9ZGK1_9BACI</name>
<feature type="transmembrane region" description="Helical" evidence="6">
    <location>
        <begin position="593"/>
        <end position="612"/>
    </location>
</feature>
<dbReference type="PANTHER" id="PTHR40079:SF4">
    <property type="entry name" value="GH26 DOMAIN-CONTAINING PROTEIN-RELATED"/>
    <property type="match status" value="1"/>
</dbReference>
<feature type="compositionally biased region" description="Low complexity" evidence="5">
    <location>
        <begin position="575"/>
        <end position="585"/>
    </location>
</feature>
<feature type="compositionally biased region" description="Basic and acidic residues" evidence="5">
    <location>
        <begin position="501"/>
        <end position="546"/>
    </location>
</feature>
<dbReference type="PROSITE" id="PS50206">
    <property type="entry name" value="RHODANESE_3"/>
    <property type="match status" value="1"/>
</dbReference>
<dbReference type="EMBL" id="JAUSUD010000012">
    <property type="protein sequence ID" value="MDQ0231415.1"/>
    <property type="molecule type" value="Genomic_DNA"/>
</dbReference>
<keyword evidence="6" id="KW-1133">Transmembrane helix</keyword>
<dbReference type="InterPro" id="IPR005084">
    <property type="entry name" value="CBM6"/>
</dbReference>
<dbReference type="PROSITE" id="PS51175">
    <property type="entry name" value="CBM6"/>
    <property type="match status" value="1"/>
</dbReference>
<sequence>MKCFQLYKLLIVGVLLVLIVLVNPQPTIAVAEKNNNELILEAEEASLNGVTIENSEPGYSGKGYVADFSDTNQSVTFSLNIPEASLYDVTVGFGAIYGDGKVANILLNGEPLGTITMGSGFGEASAGKVLFKKGMNTLTITPNWTFFAIDYIKVAPNAAPAPHEVEKKLINSQATAATKGLFHYLVDNFGENIISGQQGNPNDNLADIKYIEKLTGKLPAILGLDLMDYSPSRVEYGASSDAIERAIDWHNHGGIIAFAWHWNAPKDLLNTTEHPWWSGFNTDATTFDIEYALKHPESEDYNLLLRDIDAIAEQLKKLQEANVPVLWRPLHEAEGGWFWWGAKGPEPVKELWKLMYDRMTNQHKLNNLIWVWNSIDEDWYPGNEYVDIVSFDSYPGAHQYIPQSSQYEALVNVSNNKKLVAMAENGPIPDPDVLADYRSKYIYFTTWNGLLAEQNSEEHLKKVYHHKNVITREQLPDFETYAQQDSPRDDESDDEETTPPKGDESDGDVKVPQKDEEVGNKDDSPPKNEPSDNGEKDATKDKEVNKNESAQPTPHEANKQDGYPELEDEKTPKVNSSENNENGNSLPNTATSLYSFLLLGFAFVMLGMIIAFTRRKEKTQG</sequence>
<dbReference type="EC" id="3.2.1.78" evidence="10"/>
<dbReference type="SUPFAM" id="SSF49785">
    <property type="entry name" value="Galactose-binding domain-like"/>
    <property type="match status" value="1"/>
</dbReference>
<evidence type="ECO:0000313" key="10">
    <source>
        <dbReference type="EMBL" id="MDQ0231415.1"/>
    </source>
</evidence>
<dbReference type="PRINTS" id="PR00739">
    <property type="entry name" value="GLHYDRLASE26"/>
</dbReference>
<dbReference type="Gene3D" id="3.20.20.80">
    <property type="entry name" value="Glycosidases"/>
    <property type="match status" value="1"/>
</dbReference>
<evidence type="ECO:0000259" key="7">
    <source>
        <dbReference type="PROSITE" id="PS50206"/>
    </source>
</evidence>
<dbReference type="InterPro" id="IPR017853">
    <property type="entry name" value="GH"/>
</dbReference>
<evidence type="ECO:0000256" key="4">
    <source>
        <dbReference type="PROSITE-ProRule" id="PRU01100"/>
    </source>
</evidence>
<keyword evidence="2 4" id="KW-0378">Hydrolase</keyword>
<evidence type="ECO:0000313" key="11">
    <source>
        <dbReference type="Proteomes" id="UP001234495"/>
    </source>
</evidence>
<proteinExistence type="inferred from homology"/>
<comment type="caution">
    <text evidence="10">The sequence shown here is derived from an EMBL/GenBank/DDBJ whole genome shotgun (WGS) entry which is preliminary data.</text>
</comment>
<dbReference type="Gene3D" id="2.60.120.260">
    <property type="entry name" value="Galactose-binding domain-like"/>
    <property type="match status" value="1"/>
</dbReference>
<feature type="domain" description="CBM6" evidence="8">
    <location>
        <begin position="38"/>
        <end position="155"/>
    </location>
</feature>
<gene>
    <name evidence="10" type="ORF">J2S19_002698</name>
</gene>
<organism evidence="10 11">
    <name type="scientific">Metabacillus malikii</name>
    <dbReference type="NCBI Taxonomy" id="1504265"/>
    <lineage>
        <taxon>Bacteria</taxon>
        <taxon>Bacillati</taxon>
        <taxon>Bacillota</taxon>
        <taxon>Bacilli</taxon>
        <taxon>Bacillales</taxon>
        <taxon>Bacillaceae</taxon>
        <taxon>Metabacillus</taxon>
    </lineage>
</organism>
<feature type="compositionally biased region" description="Acidic residues" evidence="5">
    <location>
        <begin position="488"/>
        <end position="497"/>
    </location>
</feature>
<reference evidence="10 11" key="1">
    <citation type="submission" date="2023-07" db="EMBL/GenBank/DDBJ databases">
        <title>Genomic Encyclopedia of Type Strains, Phase IV (KMG-IV): sequencing the most valuable type-strain genomes for metagenomic binning, comparative biology and taxonomic classification.</title>
        <authorList>
            <person name="Goeker M."/>
        </authorList>
    </citation>
    <scope>NUCLEOTIDE SEQUENCE [LARGE SCALE GENOMIC DNA]</scope>
    <source>
        <strain evidence="10 11">DSM 29005</strain>
    </source>
</reference>
<dbReference type="Pfam" id="PF02156">
    <property type="entry name" value="Glyco_hydro_26"/>
    <property type="match status" value="1"/>
</dbReference>
<keyword evidence="3 4" id="KW-0326">Glycosidase</keyword>
<evidence type="ECO:0000256" key="2">
    <source>
        <dbReference type="ARBA" id="ARBA00022801"/>
    </source>
</evidence>
<dbReference type="Proteomes" id="UP001234495">
    <property type="component" value="Unassembled WGS sequence"/>
</dbReference>
<dbReference type="InterPro" id="IPR001763">
    <property type="entry name" value="Rhodanese-like_dom"/>
</dbReference>
<feature type="active site" description="Nucleophile" evidence="4">
    <location>
        <position position="424"/>
    </location>
</feature>
<keyword evidence="6" id="KW-0472">Membrane</keyword>
<feature type="region of interest" description="Disordered" evidence="5">
    <location>
        <begin position="482"/>
        <end position="586"/>
    </location>
</feature>